<dbReference type="Gene3D" id="1.20.1050.60">
    <property type="entry name" value="alpha-1,2-mannosidase"/>
    <property type="match status" value="1"/>
</dbReference>
<gene>
    <name evidence="4" type="ORF">Val02_22990</name>
</gene>
<dbReference type="InterPro" id="IPR014718">
    <property type="entry name" value="GH-type_carb-bd"/>
</dbReference>
<evidence type="ECO:0000259" key="3">
    <source>
        <dbReference type="PROSITE" id="PS50022"/>
    </source>
</evidence>
<dbReference type="InterPro" id="IPR005887">
    <property type="entry name" value="GH92_a_mannosidase_put"/>
</dbReference>
<dbReference type="EMBL" id="BOPF01000007">
    <property type="protein sequence ID" value="GIJ45413.1"/>
    <property type="molecule type" value="Genomic_DNA"/>
</dbReference>
<dbReference type="GO" id="GO:0006516">
    <property type="term" value="P:glycoprotein catabolic process"/>
    <property type="evidence" value="ECO:0007669"/>
    <property type="project" value="TreeGrafter"/>
</dbReference>
<evidence type="ECO:0000256" key="2">
    <source>
        <dbReference type="SAM" id="SignalP"/>
    </source>
</evidence>
<dbReference type="InterPro" id="IPR008928">
    <property type="entry name" value="6-hairpin_glycosidase_sf"/>
</dbReference>
<feature type="chain" id="PRO_5035226208" evidence="2">
    <location>
        <begin position="28"/>
        <end position="1417"/>
    </location>
</feature>
<dbReference type="PROSITE" id="PS50022">
    <property type="entry name" value="FA58C_3"/>
    <property type="match status" value="1"/>
</dbReference>
<dbReference type="InterPro" id="IPR041371">
    <property type="entry name" value="GH92_N"/>
</dbReference>
<keyword evidence="2" id="KW-0732">Signal</keyword>
<dbReference type="PANTHER" id="PTHR12143">
    <property type="entry name" value="PEPTIDE N-GLYCANASE PNGASE -RELATED"/>
    <property type="match status" value="1"/>
</dbReference>
<evidence type="ECO:0000313" key="5">
    <source>
        <dbReference type="Proteomes" id="UP000619260"/>
    </source>
</evidence>
<protein>
    <submittedName>
        <fullName evidence="4">Alpha-1 2-mannosidase</fullName>
    </submittedName>
</protein>
<dbReference type="Pfam" id="PF07971">
    <property type="entry name" value="Glyco_hydro_92"/>
    <property type="match status" value="1"/>
</dbReference>
<dbReference type="Gene3D" id="2.60.120.260">
    <property type="entry name" value="Galactose-binding domain-like"/>
    <property type="match status" value="2"/>
</dbReference>
<dbReference type="SUPFAM" id="SSF49785">
    <property type="entry name" value="Galactose-binding domain-like"/>
    <property type="match status" value="2"/>
</dbReference>
<comment type="caution">
    <text evidence="4">The sequence shown here is derived from an EMBL/GenBank/DDBJ whole genome shotgun (WGS) entry which is preliminary data.</text>
</comment>
<feature type="region of interest" description="Disordered" evidence="1">
    <location>
        <begin position="1144"/>
        <end position="1179"/>
    </location>
</feature>
<name>A0A8J3YKB7_9ACTN</name>
<feature type="region of interest" description="Disordered" evidence="1">
    <location>
        <begin position="213"/>
        <end position="242"/>
    </location>
</feature>
<dbReference type="InterPro" id="IPR008979">
    <property type="entry name" value="Galactose-bd-like_sf"/>
</dbReference>
<dbReference type="PANTHER" id="PTHR12143:SF43">
    <property type="entry name" value="PUTATIVE-RELATED"/>
    <property type="match status" value="1"/>
</dbReference>
<evidence type="ECO:0000256" key="1">
    <source>
        <dbReference type="SAM" id="MobiDB-lite"/>
    </source>
</evidence>
<dbReference type="InterPro" id="IPR012939">
    <property type="entry name" value="Glyco_hydro_92"/>
</dbReference>
<dbReference type="FunFam" id="3.30.2080.10:FF:000001">
    <property type="entry name" value="Alpha-1,2-mannosidase subfamily"/>
    <property type="match status" value="1"/>
</dbReference>
<feature type="signal peptide" evidence="2">
    <location>
        <begin position="1"/>
        <end position="27"/>
    </location>
</feature>
<sequence length="1417" mass="152430">MLRKPHWATALLTGAAVMLAGSGTAAAQVPQRAPAPGTAFASSFEAADPQPTWSDTVDTDAAGNKRVQGVDGAFSDKIPGNIMDKVDQITASGEFVEAGEVKENLVDGDPQSKWLTFQRSGWAQVRLGEPVAVVHYALTSANDAPERDPVDWRVLASNDGETWSTVDTRTGEAFTGRFQLREFRFENTTAYRYYRLDIARTNTDLIQLAEWQLSDGDTTPPPPSDMRSATGKGPAGSPTAKPGVGYTGLRAFQIAGRHLTEGRAYSYNRVFDVDIPVARDTELSYLVFPEFTADDLRYPATYTAVDLAFTDGTYLSALNAEDQHGATLSPRGQGDSKTLYTQQWNAKRSLIGAVAAGKRIDRILVGYDAPAGPTQFRAWYDDIRVGTAPKAPTGSLADHVLTTRGTNASGGFSRGNNFPATAVPHGFNFWTPVMHAGSTDWLYQWQRANNGDNRPTLEAFSASHEPSPWMGERQTFQVMPQGAAVPNADRGARALAFGHENETAKPHYYGVTFDNGLRTELAPTDHAALFRFTFTGNEGSLVFDNVDDGSSLTIDPSTGVVTGWSDVRSGGSTGATRLYVYATFDRSFTGSGMLPAGNRVSTGYVAFDTSAQKSVTMRIATSLISTAQAKHNLELELSTSDTLESVRDRARQLWDKQLGVITVEGATQDQLTTLYSNLYRLFLYPNSGHENVGTRTAPVWKHAVQSATTTPPSGPTETGAPVVDGKVYVNNGFWDTYRTTWPAYTLFAPRSAGEMIDGFVQQYKDGGWISRWSSPGYADLMVGTSSDVAFADAYLKGVRNFDVSAAYDAAVKNATVTPPNDNVGRKGLARSTFLGYTPLDVTGEAMSWAMDGYINDFGIANMAKARYEAARPDDPQKQRFLTEYQYFRDRALNYVNMFDPGVGFFQGKDSAGNWRRTPAEYDPRVWGYDYTETDGWNMAFHAPQDGAGLAALYGGKDGLAKKLDAFFADPETGKYYGSYPGIIHEMLEARDVRMGQYGHSNQPSHHILYMYDYAGQPWKTQQKVREATSRLYLGSEIGQGYPGDEDNGEMSAWQVFSALGFYPLQMGSPYYAVGSPLFKKATVHLENGKKLVVNAPNNSAENVYVQKLRINGKSYDRTYLPHDLLAKGATLDFTMGDKPSAWGTGAGDAPLSITPDGESPRPARDVSTGTGPLFDNDSATAAPVTTLSTDVAGAERVTRYTLTSGAGTDDPTGWKLEGSYDGTRWTTVDERTGESFAWRKQTRPFSVKNPGRYAHYRITFTGGSLAEFELLATPAPACTSTVGGTHAGALNVTGGVTCLAPGAVVTGPVTVTGGGSLLANGATVKGPLATAGAKDVVLVGSTVEGSAFVTASTGEVALESSRVAGAALVLTNRGTANTVAASTVEGPLSCSFNAPPPTGNGLPNDVRGPRVDQCRAL</sequence>
<keyword evidence="5" id="KW-1185">Reference proteome</keyword>
<dbReference type="GO" id="GO:0005975">
    <property type="term" value="P:carbohydrate metabolic process"/>
    <property type="evidence" value="ECO:0007669"/>
    <property type="project" value="InterPro"/>
</dbReference>
<dbReference type="Gene3D" id="3.30.2080.10">
    <property type="entry name" value="GH92 mannosidase domain"/>
    <property type="match status" value="1"/>
</dbReference>
<organism evidence="4 5">
    <name type="scientific">Virgisporangium aliadipatigenens</name>
    <dbReference type="NCBI Taxonomy" id="741659"/>
    <lineage>
        <taxon>Bacteria</taxon>
        <taxon>Bacillati</taxon>
        <taxon>Actinomycetota</taxon>
        <taxon>Actinomycetes</taxon>
        <taxon>Micromonosporales</taxon>
        <taxon>Micromonosporaceae</taxon>
        <taxon>Virgisporangium</taxon>
    </lineage>
</organism>
<evidence type="ECO:0000313" key="4">
    <source>
        <dbReference type="EMBL" id="GIJ45413.1"/>
    </source>
</evidence>
<dbReference type="GO" id="GO:0000224">
    <property type="term" value="F:peptide-N4-(N-acetyl-beta-glucosaminyl)asparagine amidase activity"/>
    <property type="evidence" value="ECO:0007669"/>
    <property type="project" value="TreeGrafter"/>
</dbReference>
<dbReference type="Pfam" id="PF00754">
    <property type="entry name" value="F5_F8_type_C"/>
    <property type="match status" value="1"/>
</dbReference>
<dbReference type="SUPFAM" id="SSF48208">
    <property type="entry name" value="Six-hairpin glycosidases"/>
    <property type="match status" value="1"/>
</dbReference>
<dbReference type="GO" id="GO:0030246">
    <property type="term" value="F:carbohydrate binding"/>
    <property type="evidence" value="ECO:0007669"/>
    <property type="project" value="InterPro"/>
</dbReference>
<dbReference type="InterPro" id="IPR050883">
    <property type="entry name" value="PNGase"/>
</dbReference>
<dbReference type="Gene3D" id="1.20.1610.10">
    <property type="entry name" value="alpha-1,2-mannosidases domains"/>
    <property type="match status" value="1"/>
</dbReference>
<dbReference type="Proteomes" id="UP000619260">
    <property type="component" value="Unassembled WGS sequence"/>
</dbReference>
<dbReference type="Gene3D" id="2.70.98.10">
    <property type="match status" value="1"/>
</dbReference>
<accession>A0A8J3YKB7</accession>
<dbReference type="NCBIfam" id="TIGR01180">
    <property type="entry name" value="aman2_put"/>
    <property type="match status" value="1"/>
</dbReference>
<feature type="domain" description="F5/8 type C" evidence="3">
    <location>
        <begin position="75"/>
        <end position="216"/>
    </location>
</feature>
<proteinExistence type="predicted"/>
<dbReference type="InterPro" id="IPR000421">
    <property type="entry name" value="FA58C"/>
</dbReference>
<reference evidence="4" key="1">
    <citation type="submission" date="2021-01" db="EMBL/GenBank/DDBJ databases">
        <title>Whole genome shotgun sequence of Virgisporangium aliadipatigenens NBRC 105644.</title>
        <authorList>
            <person name="Komaki H."/>
            <person name="Tamura T."/>
        </authorList>
    </citation>
    <scope>NUCLEOTIDE SEQUENCE</scope>
    <source>
        <strain evidence="4">NBRC 105644</strain>
    </source>
</reference>
<dbReference type="FunFam" id="1.20.1050.60:FF:000001">
    <property type="entry name" value="Putative alpha-1,2-mannosidase"/>
    <property type="match status" value="1"/>
</dbReference>
<dbReference type="GO" id="GO:0005829">
    <property type="term" value="C:cytosol"/>
    <property type="evidence" value="ECO:0007669"/>
    <property type="project" value="TreeGrafter"/>
</dbReference>
<dbReference type="Pfam" id="PF17678">
    <property type="entry name" value="Glyco_hydro_92N"/>
    <property type="match status" value="1"/>
</dbReference>